<organism evidence="1">
    <name type="scientific">Culex pipiens</name>
    <name type="common">House mosquito</name>
    <dbReference type="NCBI Taxonomy" id="7175"/>
    <lineage>
        <taxon>Eukaryota</taxon>
        <taxon>Metazoa</taxon>
        <taxon>Ecdysozoa</taxon>
        <taxon>Arthropoda</taxon>
        <taxon>Hexapoda</taxon>
        <taxon>Insecta</taxon>
        <taxon>Pterygota</taxon>
        <taxon>Neoptera</taxon>
        <taxon>Endopterygota</taxon>
        <taxon>Diptera</taxon>
        <taxon>Nematocera</taxon>
        <taxon>Culicoidea</taxon>
        <taxon>Culicidae</taxon>
        <taxon>Culicinae</taxon>
        <taxon>Culicini</taxon>
        <taxon>Culex</taxon>
        <taxon>Culex</taxon>
    </lineage>
</organism>
<proteinExistence type="predicted"/>
<protein>
    <submittedName>
        <fullName evidence="1">(northern house mosquito) hypothetical protein</fullName>
    </submittedName>
</protein>
<reference evidence="1" key="1">
    <citation type="submission" date="2021-05" db="EMBL/GenBank/DDBJ databases">
        <authorList>
            <person name="Alioto T."/>
            <person name="Alioto T."/>
            <person name="Gomez Garrido J."/>
        </authorList>
    </citation>
    <scope>NUCLEOTIDE SEQUENCE</scope>
</reference>
<dbReference type="EMBL" id="HBUE01173601">
    <property type="protein sequence ID" value="CAG6516574.1"/>
    <property type="molecule type" value="Transcribed_RNA"/>
</dbReference>
<dbReference type="AlphaFoldDB" id="A0A8D7ZT22"/>
<accession>A0A8D7ZT22</accession>
<dbReference type="EMBL" id="HBUE01001771">
    <property type="protein sequence ID" value="CAG6443911.1"/>
    <property type="molecule type" value="Transcribed_RNA"/>
</dbReference>
<dbReference type="EMBL" id="HBUE01279070">
    <property type="protein sequence ID" value="CAG6568073.1"/>
    <property type="molecule type" value="Transcribed_RNA"/>
</dbReference>
<sequence length="149" mass="17393">MRTELLWPCTTCPDARRTRWCGFVAASTRPVARASSVFWCCVSRAVPCSAWWPSTTRPCRSRWSSFRGVCRARASSTCALGLCRWRPRSKLARSRRWNCTRPSSIWFRRQRPSCRCRLRTPRGRKSPTTRKRSRFASTRTPGWTTACWI</sequence>
<evidence type="ECO:0000313" key="1">
    <source>
        <dbReference type="EMBL" id="CAG6443911.1"/>
    </source>
</evidence>
<name>A0A8D7ZT22_CULPI</name>